<dbReference type="Gene3D" id="2.60.40.10">
    <property type="entry name" value="Immunoglobulins"/>
    <property type="match status" value="3"/>
</dbReference>
<feature type="domain" description="PKD" evidence="2">
    <location>
        <begin position="1150"/>
        <end position="1238"/>
    </location>
</feature>
<dbReference type="InterPro" id="IPR000601">
    <property type="entry name" value="PKD_dom"/>
</dbReference>
<dbReference type="NCBIfam" id="NF033679">
    <property type="entry name" value="DNRLRE_dom"/>
    <property type="match status" value="3"/>
</dbReference>
<name>L0L0E2_METHD</name>
<dbReference type="InterPro" id="IPR013783">
    <property type="entry name" value="Ig-like_fold"/>
</dbReference>
<dbReference type="InterPro" id="IPR029865">
    <property type="entry name" value="KIAA0319-like"/>
</dbReference>
<dbReference type="Pfam" id="PF18911">
    <property type="entry name" value="PKD_4"/>
    <property type="match status" value="3"/>
</dbReference>
<dbReference type="Proteomes" id="UP000010866">
    <property type="component" value="Chromosome"/>
</dbReference>
<dbReference type="KEGG" id="mhz:Metho_1528"/>
<dbReference type="PROSITE" id="PS50093">
    <property type="entry name" value="PKD"/>
    <property type="match status" value="3"/>
</dbReference>
<keyword evidence="4" id="KW-1185">Reference proteome</keyword>
<dbReference type="OrthoDB" id="105642at2157"/>
<sequence>MLIKYNEKRNTGFRFHRWINSRTLLIRLFVRAHFFLALGTACVQSYDKIISNNKKRSLAIRIWTLFIFFSICIICFLAAGSSSAAAAIVYVDTDGTGSYNCDGINDHIELNKALAYVDSTGGGTVYLRGANTYWIDATLEMGSNTILTGDPSACIKLVPNAGWDVQVPMIKNKNDVNKNITIRGFKINGNSESQSVSYGKGYYNMMYFVNCTDVTVTGMRLEWGTGDGLKIRNSPYNYTFLADVKFTDNSVYKLGHDALYVLGMNGITVANNDVYTRTNSAFRLSSSGHAKIYNNVIHSEFSSSSNGPGIEIDKTSGIISAHISENIEIYNNLFHTLYGSAIWIAGEDADNVVRGKDVYIHHNIIYNVGQYPIDTGYSNAAITIGQFNNTRIENNVIDNGGHAGIKYYQYVNSYRMASKFTTTVKNNIIINCAKNVATGVWNYNSENHKFILNNNCIYWNTKGAYVGANIIRSGDIYVDPLFVSSATRDYHLKSTAGHYSSGKWIADTVSSLLIDAGYPTSAYNNEPSPNGGRINIGRYGNTAQASKSAYSSEVPNAGDTSPVANAGADKTAIAGSAVMFDGSVSTDDQGIVLYSWDFNYADGITSDATGVTATKIYTTAGTYTVTLTVTDTIGQKSTDTLQVVVSTPTSIPAGTVSYVPVYDNRLREASPTTALLTNSYIDVGRTTANFRDVMMFDLSSYKTTDTISKATLLLYWYYPAGAIRNSDTVVEIYRPIQWDPQYVTWNTRMSGIPWTTPGGSWFDKNEVSQGATPYASLTFAGSKVPDNKYYEFDVTQLVQEYVSGKHKNTGFFLKAKTEGNNYIAFYSSDWSNSAQRPKLTVTTGASAVDKPPVANAGADKNTTANSVVIFDASLSTDDKGIASYSWDFDASNGITSQASGVSVTHTYTSPGTYTVTLTVTDTAGQKSADTLQVVVSSPIIIPAGTVSYVPDYDNRLRESSATSVFSTITYLDIGKLGTTSYRDVMWFDLSAYSSKDTISQATLSLYWYYPAGATRTSDTVVEVYRPAKEWDSQYVTWASRILGVLWDTPGGEWFDKNDNALGTVPYASVTFPASTVPDNKYYDFDVTQLVQEYISGTYENTGFFLKARTESGNYIAFYSSEWSNPDQRPQLKVCLIDASDPITPPVIDNPPAADAGADKNATKNVAVTFDGSNSTDDNGIVSYSWDFGDGTAVASDVSPVHTYAAAGTYTVTLTVTDTIGQTDSDTMEVVVSELTITTGSSVSYTAAYDNRLRQSSPTTVLPTSAYIDIGRLGTAIYRDLMWFDLSDYNSTDTIAKATLSLYWYYPAGATRASDTVVEIYRPVKWDPQYVTWNTRISDVPWTAAGGDWFDKKGVVQGNVPYASVTFPASTMPDNKYYDFDVTQIVQEYVSGKYENTGFFLKANTESGNYIAFYSADASDAAMRPKLTITS</sequence>
<dbReference type="InterPro" id="IPR011050">
    <property type="entry name" value="Pectin_lyase_fold/virulence"/>
</dbReference>
<dbReference type="CDD" id="cd00146">
    <property type="entry name" value="PKD"/>
    <property type="match status" value="3"/>
</dbReference>
<dbReference type="Gene3D" id="2.160.20.10">
    <property type="entry name" value="Single-stranded right-handed beta-helix, Pectin lyase-like"/>
    <property type="match status" value="1"/>
</dbReference>
<proteinExistence type="predicted"/>
<dbReference type="SUPFAM" id="SSF51126">
    <property type="entry name" value="Pectin lyase-like"/>
    <property type="match status" value="1"/>
</dbReference>
<dbReference type="Pfam" id="PF08480">
    <property type="entry name" value="Disaggr_assoc"/>
    <property type="match status" value="1"/>
</dbReference>
<dbReference type="SMART" id="SM00089">
    <property type="entry name" value="PKD"/>
    <property type="match status" value="3"/>
</dbReference>
<dbReference type="Pfam" id="PF06848">
    <property type="entry name" value="Disaggr_repeat"/>
    <property type="match status" value="3"/>
</dbReference>
<dbReference type="EMBL" id="CP003362">
    <property type="protein sequence ID" value="AGB49729.1"/>
    <property type="molecule type" value="Genomic_DNA"/>
</dbReference>
<keyword evidence="1" id="KW-0472">Membrane</keyword>
<gene>
    <name evidence="3" type="ordered locus">Metho_1528</name>
</gene>
<feature type="domain" description="PKD" evidence="2">
    <location>
        <begin position="561"/>
        <end position="652"/>
    </location>
</feature>
<feature type="transmembrane region" description="Helical" evidence="1">
    <location>
        <begin position="58"/>
        <end position="79"/>
    </location>
</feature>
<reference evidence="4" key="1">
    <citation type="submission" date="2012-02" db="EMBL/GenBank/DDBJ databases">
        <title>Complete sequence of chromosome of Methanomethylovorans hollandica DSM 15978.</title>
        <authorList>
            <person name="Lucas S."/>
            <person name="Copeland A."/>
            <person name="Lapidus A."/>
            <person name="Glavina del Rio T."/>
            <person name="Dalin E."/>
            <person name="Tice H."/>
            <person name="Bruce D."/>
            <person name="Goodwin L."/>
            <person name="Pitluck S."/>
            <person name="Peters L."/>
            <person name="Mikhailova N."/>
            <person name="Held B."/>
            <person name="Kyrpides N."/>
            <person name="Mavromatis K."/>
            <person name="Ivanova N."/>
            <person name="Brettin T."/>
            <person name="Detter J.C."/>
            <person name="Han C."/>
            <person name="Larimer F."/>
            <person name="Land M."/>
            <person name="Hauser L."/>
            <person name="Markowitz V."/>
            <person name="Cheng J.-F."/>
            <person name="Hugenholtz P."/>
            <person name="Woyke T."/>
            <person name="Wu D."/>
            <person name="Spring S."/>
            <person name="Schroeder M."/>
            <person name="Brambilla E."/>
            <person name="Klenk H.-P."/>
            <person name="Eisen J.A."/>
        </authorList>
    </citation>
    <scope>NUCLEOTIDE SEQUENCE [LARGE SCALE GENOMIC DNA]</scope>
    <source>
        <strain evidence="4">DSM 15978 / NBRC 107637 / DMS1</strain>
    </source>
</reference>
<accession>L0L0E2</accession>
<dbReference type="GO" id="GO:0016020">
    <property type="term" value="C:membrane"/>
    <property type="evidence" value="ECO:0007669"/>
    <property type="project" value="TreeGrafter"/>
</dbReference>
<dbReference type="InterPro" id="IPR006626">
    <property type="entry name" value="PbH1"/>
</dbReference>
<dbReference type="InterPro" id="IPR012334">
    <property type="entry name" value="Pectin_lyas_fold"/>
</dbReference>
<dbReference type="InterPro" id="IPR010671">
    <property type="entry name" value="Disaggr-rel_dom"/>
</dbReference>
<dbReference type="SUPFAM" id="SSF49299">
    <property type="entry name" value="PKD domain"/>
    <property type="match status" value="3"/>
</dbReference>
<dbReference type="PANTHER" id="PTHR46182">
    <property type="entry name" value="FI19480P1"/>
    <property type="match status" value="1"/>
</dbReference>
<evidence type="ECO:0000256" key="1">
    <source>
        <dbReference type="SAM" id="Phobius"/>
    </source>
</evidence>
<dbReference type="GeneID" id="14407337"/>
<dbReference type="InterPro" id="IPR035986">
    <property type="entry name" value="PKD_dom_sf"/>
</dbReference>
<dbReference type="InterPro" id="IPR013687">
    <property type="entry name" value="Disaggr-rel"/>
</dbReference>
<dbReference type="GO" id="GO:0031410">
    <property type="term" value="C:cytoplasmic vesicle"/>
    <property type="evidence" value="ECO:0007669"/>
    <property type="project" value="TreeGrafter"/>
</dbReference>
<protein>
    <submittedName>
        <fullName evidence="3">PDK repeat-containing protein</fullName>
    </submittedName>
</protein>
<feature type="domain" description="PKD" evidence="2">
    <location>
        <begin position="851"/>
        <end position="938"/>
    </location>
</feature>
<evidence type="ECO:0000313" key="3">
    <source>
        <dbReference type="EMBL" id="AGB49729.1"/>
    </source>
</evidence>
<dbReference type="InterPro" id="IPR022409">
    <property type="entry name" value="PKD/Chitinase_dom"/>
</dbReference>
<keyword evidence="1" id="KW-1133">Transmembrane helix</keyword>
<dbReference type="STRING" id="867904.Metho_1528"/>
<dbReference type="HOGENOM" id="CLU_252490_0_0_2"/>
<organism evidence="3 4">
    <name type="scientific">Methanomethylovorans hollandica (strain DSM 15978 / NBRC 107637 / DMS1)</name>
    <dbReference type="NCBI Taxonomy" id="867904"/>
    <lineage>
        <taxon>Archaea</taxon>
        <taxon>Methanobacteriati</taxon>
        <taxon>Methanobacteriota</taxon>
        <taxon>Stenosarchaea group</taxon>
        <taxon>Methanomicrobia</taxon>
        <taxon>Methanosarcinales</taxon>
        <taxon>Methanosarcinaceae</taxon>
        <taxon>Methanomethylovorans</taxon>
    </lineage>
</organism>
<evidence type="ECO:0000259" key="2">
    <source>
        <dbReference type="PROSITE" id="PS50093"/>
    </source>
</evidence>
<keyword evidence="1" id="KW-0812">Transmembrane</keyword>
<dbReference type="RefSeq" id="WP_015324894.1">
    <property type="nucleotide sequence ID" value="NC_019977.1"/>
</dbReference>
<evidence type="ECO:0000313" key="4">
    <source>
        <dbReference type="Proteomes" id="UP000010866"/>
    </source>
</evidence>
<dbReference type="PANTHER" id="PTHR46182:SF2">
    <property type="entry name" value="FI19480P1"/>
    <property type="match status" value="1"/>
</dbReference>
<dbReference type="SMART" id="SM00710">
    <property type="entry name" value="PbH1"/>
    <property type="match status" value="9"/>
</dbReference>